<organism evidence="3">
    <name type="scientific">Metarhizium acridum (strain CQMa 102)</name>
    <dbReference type="NCBI Taxonomy" id="655827"/>
    <lineage>
        <taxon>Eukaryota</taxon>
        <taxon>Fungi</taxon>
        <taxon>Dikarya</taxon>
        <taxon>Ascomycota</taxon>
        <taxon>Pezizomycotina</taxon>
        <taxon>Sordariomycetes</taxon>
        <taxon>Hypocreomycetidae</taxon>
        <taxon>Hypocreales</taxon>
        <taxon>Clavicipitaceae</taxon>
        <taxon>Metarhizium</taxon>
    </lineage>
</organism>
<dbReference type="InParanoid" id="E9EAN9"/>
<accession>E9EAN9</accession>
<dbReference type="KEGG" id="maw:19251248"/>
<dbReference type="SUPFAM" id="SSF53448">
    <property type="entry name" value="Nucleotide-diphospho-sugar transferases"/>
    <property type="match status" value="1"/>
</dbReference>
<proteinExistence type="predicted"/>
<dbReference type="EMBL" id="GL698534">
    <property type="protein sequence ID" value="EFY87039.1"/>
    <property type="molecule type" value="Genomic_DNA"/>
</dbReference>
<feature type="region of interest" description="Disordered" evidence="1">
    <location>
        <begin position="325"/>
        <end position="367"/>
    </location>
</feature>
<dbReference type="InterPro" id="IPR029044">
    <property type="entry name" value="Nucleotide-diphossugar_trans"/>
</dbReference>
<reference evidence="2 3" key="1">
    <citation type="journal article" date="2011" name="PLoS Genet.">
        <title>Genome sequencing and comparative transcriptomics of the model entomopathogenic fungi Metarhizium anisopliae and M. acridum.</title>
        <authorList>
            <person name="Gao Q."/>
            <person name="Jin K."/>
            <person name="Ying S.H."/>
            <person name="Zhang Y."/>
            <person name="Xiao G."/>
            <person name="Shang Y."/>
            <person name="Duan Z."/>
            <person name="Hu X."/>
            <person name="Xie X.Q."/>
            <person name="Zhou G."/>
            <person name="Peng G."/>
            <person name="Luo Z."/>
            <person name="Huang W."/>
            <person name="Wang B."/>
            <person name="Fang W."/>
            <person name="Wang S."/>
            <person name="Zhong Y."/>
            <person name="Ma L.J."/>
            <person name="St Leger R.J."/>
            <person name="Zhao G.P."/>
            <person name="Pei Y."/>
            <person name="Feng M.G."/>
            <person name="Xia Y."/>
            <person name="Wang C."/>
        </authorList>
    </citation>
    <scope>NUCLEOTIDE SEQUENCE [LARGE SCALE GENOMIC DNA]</scope>
    <source>
        <strain evidence="2 3">CQMa 102</strain>
    </source>
</reference>
<dbReference type="GeneID" id="19251248"/>
<dbReference type="HOGENOM" id="CLU_031065_0_0_1"/>
<dbReference type="AlphaFoldDB" id="E9EAN9"/>
<gene>
    <name evidence="2" type="ORF">MAC_06937</name>
</gene>
<dbReference type="eggNOG" id="ENOG502QRTD">
    <property type="taxonomic scope" value="Eukaryota"/>
</dbReference>
<feature type="compositionally biased region" description="Basic and acidic residues" evidence="1">
    <location>
        <begin position="325"/>
        <end position="334"/>
    </location>
</feature>
<dbReference type="OMA" id="FRRKWGH"/>
<dbReference type="OrthoDB" id="3527108at2759"/>
<dbReference type="STRING" id="655827.E9EAN9"/>
<feature type="compositionally biased region" description="Basic and acidic residues" evidence="1">
    <location>
        <begin position="346"/>
        <end position="359"/>
    </location>
</feature>
<evidence type="ECO:0008006" key="4">
    <source>
        <dbReference type="Google" id="ProtNLM"/>
    </source>
</evidence>
<protein>
    <recommendedName>
        <fullName evidence="4">Glycosyl transferase family 8 protein</fullName>
    </recommendedName>
</protein>
<name>E9EAN9_METAQ</name>
<keyword evidence="3" id="KW-1185">Reference proteome</keyword>
<dbReference type="Proteomes" id="UP000002499">
    <property type="component" value="Unassembled WGS sequence"/>
</dbReference>
<evidence type="ECO:0000313" key="3">
    <source>
        <dbReference type="Proteomes" id="UP000002499"/>
    </source>
</evidence>
<sequence length="457" mass="52505">MIAIQGRRYIIPGIILAALAVVLLSTDRSHVVIREQVDKYKQYQQGKKDAPKQAKPPGPKYLPAPEYVPPPVVDPFISLAIPPPPSIPHWNVPEKNLHKKYQLPYAPPLFIGFTRGWPLLLQAVVSYITAGWPASQIYVIENTGTQWANPRGRLSLQNPFYLDYDGLRKLGVNIIQTPVLLNFAQLQNFYMHLSQEYEWPYYFWSHMDVIVSSYEGGHNGKPKAGEVGYQTIYENCLAELNTTLHSNDRWGTRFFAYDHLTLVNRAAYEEVGGWDTYIPYYITDCDMHQRLLMHNWTLDARDVGIISDVNTVLKDLRALYRDPSAELDYRDPNPPEKPAAPPSAVEDDKKDTRDDVPPREEDDSDDVKYWRKLQAVVDRMVEYKKGDRGRNTWQSSQKGGEGEPFYYSSRGVQKAFDMLTAVGGQIYEEKWGHRDCALIEGGKLKLEDQWRVAHDWD</sequence>
<dbReference type="RefSeq" id="XP_007813277.1">
    <property type="nucleotide sequence ID" value="XM_007815086.1"/>
</dbReference>
<evidence type="ECO:0000313" key="2">
    <source>
        <dbReference type="EMBL" id="EFY87039.1"/>
    </source>
</evidence>
<evidence type="ECO:0000256" key="1">
    <source>
        <dbReference type="SAM" id="MobiDB-lite"/>
    </source>
</evidence>